<evidence type="ECO:0000313" key="2">
    <source>
        <dbReference type="Proteomes" id="UP000242864"/>
    </source>
</evidence>
<gene>
    <name evidence="1" type="ORF">B5P37_03005</name>
</gene>
<organism evidence="1 2">
    <name type="scientific">Staphylococcus lutrae</name>
    <dbReference type="NCBI Taxonomy" id="155085"/>
    <lineage>
        <taxon>Bacteria</taxon>
        <taxon>Bacillati</taxon>
        <taxon>Bacillota</taxon>
        <taxon>Bacilli</taxon>
        <taxon>Bacillales</taxon>
        <taxon>Staphylococcaceae</taxon>
        <taxon>Staphylococcus</taxon>
    </lineage>
</organism>
<dbReference type="Proteomes" id="UP000242864">
    <property type="component" value="Chromosome"/>
</dbReference>
<dbReference type="AlphaFoldDB" id="A0AAC9RSC7"/>
<reference evidence="1 2" key="1">
    <citation type="submission" date="2017-04" db="EMBL/GenBank/DDBJ databases">
        <authorList>
            <person name="Veseli I.A."/>
            <person name="Tang C."/>
            <person name="Pombert J.-F."/>
        </authorList>
    </citation>
    <scope>NUCLEOTIDE SEQUENCE [LARGE SCALE GENOMIC DNA]</scope>
    <source>
        <strain evidence="1 2">ATCC 700373</strain>
    </source>
</reference>
<dbReference type="EMBL" id="CP020773">
    <property type="protein sequence ID" value="ARJ50349.1"/>
    <property type="molecule type" value="Genomic_DNA"/>
</dbReference>
<evidence type="ECO:0000313" key="1">
    <source>
        <dbReference type="EMBL" id="ARJ50349.1"/>
    </source>
</evidence>
<dbReference type="KEGG" id="slz:B5P37_03005"/>
<sequence>MFISDTLSKILLSKSTYANMLLGYFLNYVIENNEDLDMDYLIVIYALHNLYDKDVINFKKIYSINSRSFTTVNSGLKMLFYGDLKMSFFGGLRMTYV</sequence>
<accession>A0AAC9RSC7</accession>
<keyword evidence="2" id="KW-1185">Reference proteome</keyword>
<name>A0AAC9RSC7_9STAP</name>
<proteinExistence type="predicted"/>
<protein>
    <submittedName>
        <fullName evidence="1">Uncharacterized protein</fullName>
    </submittedName>
</protein>